<dbReference type="InterPro" id="IPR019172">
    <property type="entry name" value="Osteopetrosis-assoc_TM_1"/>
</dbReference>
<organism evidence="1 2">
    <name type="scientific">Cyprinus carpio</name>
    <name type="common">Common carp</name>
    <dbReference type="NCBI Taxonomy" id="7962"/>
    <lineage>
        <taxon>Eukaryota</taxon>
        <taxon>Metazoa</taxon>
        <taxon>Chordata</taxon>
        <taxon>Craniata</taxon>
        <taxon>Vertebrata</taxon>
        <taxon>Euteleostomi</taxon>
        <taxon>Actinopterygii</taxon>
        <taxon>Neopterygii</taxon>
        <taxon>Teleostei</taxon>
        <taxon>Ostariophysi</taxon>
        <taxon>Cypriniformes</taxon>
        <taxon>Cyprinidae</taxon>
        <taxon>Cyprininae</taxon>
        <taxon>Cyprinus</taxon>
    </lineage>
</organism>
<accession>A0A8C1VB09</accession>
<dbReference type="GO" id="GO:0005829">
    <property type="term" value="C:cytosol"/>
    <property type="evidence" value="ECO:0007669"/>
    <property type="project" value="TreeGrafter"/>
</dbReference>
<proteinExistence type="predicted"/>
<dbReference type="PANTHER" id="PTHR15644:SF2">
    <property type="entry name" value="OSTEOPETROSIS-ASSOCIATED TRANSMEMBRANE PROTEIN 1"/>
    <property type="match status" value="1"/>
</dbReference>
<evidence type="ECO:0000313" key="1">
    <source>
        <dbReference type="Ensembl" id="ENSCCRP00015048973.1"/>
    </source>
</evidence>
<dbReference type="PANTHER" id="PTHR15644">
    <property type="entry name" value="OSTEOPETROSIS ASSOCIATED TRANSMEMBRANE PROTEIN 1"/>
    <property type="match status" value="1"/>
</dbReference>
<name>A0A8C1VB09_CYPCA</name>
<evidence type="ECO:0000313" key="2">
    <source>
        <dbReference type="Proteomes" id="UP000694700"/>
    </source>
</evidence>
<dbReference type="Proteomes" id="UP000694700">
    <property type="component" value="Unplaced"/>
</dbReference>
<dbReference type="Ensembl" id="ENSCCRT00015050616.1">
    <property type="protein sequence ID" value="ENSCCRP00015048973.1"/>
    <property type="gene ID" value="ENSCCRG00015020239.1"/>
</dbReference>
<sequence>MLLYTLFIKLDEIWTSAECKQCLIEDQDALSNDTLYYVATLNQSLSCFEQYLRNHTELCKGCKTSYRRLNEVYGTMERNQMLCIDLEDAVIIIKLSFKTALSIVLHLCKLKAGIKDKT</sequence>
<protein>
    <submittedName>
        <fullName evidence="1">Uncharacterized protein</fullName>
    </submittedName>
</protein>
<reference evidence="1" key="1">
    <citation type="submission" date="2025-08" db="UniProtKB">
        <authorList>
            <consortium name="Ensembl"/>
        </authorList>
    </citation>
    <scope>IDENTIFICATION</scope>
</reference>
<dbReference type="AlphaFoldDB" id="A0A8C1VB09"/>
<dbReference type="Pfam" id="PF09777">
    <property type="entry name" value="OSTMP1"/>
    <property type="match status" value="1"/>
</dbReference>